<keyword evidence="1" id="KW-0472">Membrane</keyword>
<evidence type="ECO:0000256" key="1">
    <source>
        <dbReference type="SAM" id="Phobius"/>
    </source>
</evidence>
<dbReference type="AlphaFoldDB" id="A0A915KHE7"/>
<evidence type="ECO:0000313" key="3">
    <source>
        <dbReference type="WBParaSite" id="nRc.2.0.1.t38157-RA"/>
    </source>
</evidence>
<reference evidence="3" key="1">
    <citation type="submission" date="2022-11" db="UniProtKB">
        <authorList>
            <consortium name="WormBaseParasite"/>
        </authorList>
    </citation>
    <scope>IDENTIFICATION</scope>
</reference>
<keyword evidence="1" id="KW-0812">Transmembrane</keyword>
<proteinExistence type="predicted"/>
<accession>A0A915KHE7</accession>
<organism evidence="2 3">
    <name type="scientific">Romanomermis culicivorax</name>
    <name type="common">Nematode worm</name>
    <dbReference type="NCBI Taxonomy" id="13658"/>
    <lineage>
        <taxon>Eukaryota</taxon>
        <taxon>Metazoa</taxon>
        <taxon>Ecdysozoa</taxon>
        <taxon>Nematoda</taxon>
        <taxon>Enoplea</taxon>
        <taxon>Dorylaimia</taxon>
        <taxon>Mermithida</taxon>
        <taxon>Mermithoidea</taxon>
        <taxon>Mermithidae</taxon>
        <taxon>Romanomermis</taxon>
    </lineage>
</organism>
<keyword evidence="1" id="KW-1133">Transmembrane helix</keyword>
<dbReference type="WBParaSite" id="nRc.2.0.1.t38157-RA">
    <property type="protein sequence ID" value="nRc.2.0.1.t38157-RA"/>
    <property type="gene ID" value="nRc.2.0.1.g38157"/>
</dbReference>
<sequence length="132" mass="14052">MLLYKSLKSMAAMMASVRCGPRLLMIVAAVAVLLAIAVVVIAMGVMGIAMAIKANGMKVGRIAAIVYGIAVASRFVQKESLIGRVDGVDYAELFSPETGDPSKNQVGDIRRNGWLLFLLRGMVVGPEILIQC</sequence>
<feature type="transmembrane region" description="Helical" evidence="1">
    <location>
        <begin position="23"/>
        <end position="52"/>
    </location>
</feature>
<evidence type="ECO:0000313" key="2">
    <source>
        <dbReference type="Proteomes" id="UP000887565"/>
    </source>
</evidence>
<dbReference type="Proteomes" id="UP000887565">
    <property type="component" value="Unplaced"/>
</dbReference>
<protein>
    <submittedName>
        <fullName evidence="3">Uncharacterized protein</fullName>
    </submittedName>
</protein>
<name>A0A915KHE7_ROMCU</name>
<keyword evidence="2" id="KW-1185">Reference proteome</keyword>